<protein>
    <submittedName>
        <fullName evidence="1">Uncharacterized protein</fullName>
    </submittedName>
</protein>
<sequence>MNIDAWDVAGNGMTSPRRAFATSNYVVYLLKTLHQIERCGELVAEEADEADLPLETTAPNFNPPVRFDRWMIDPKGDEDV</sequence>
<gene>
    <name evidence="1" type="ORF">LOC68_03880</name>
</gene>
<dbReference type="AlphaFoldDB" id="A0A9X1SF99"/>
<evidence type="ECO:0000313" key="2">
    <source>
        <dbReference type="Proteomes" id="UP001139103"/>
    </source>
</evidence>
<dbReference type="RefSeq" id="WP_230215973.1">
    <property type="nucleotide sequence ID" value="NZ_JAJKFT010000004.1"/>
</dbReference>
<evidence type="ECO:0000313" key="1">
    <source>
        <dbReference type="EMBL" id="MCC9627522.1"/>
    </source>
</evidence>
<accession>A0A9X1SF99</accession>
<reference evidence="1" key="1">
    <citation type="submission" date="2021-11" db="EMBL/GenBank/DDBJ databases">
        <title>Genome sequence.</title>
        <authorList>
            <person name="Sun Q."/>
        </authorList>
    </citation>
    <scope>NUCLEOTIDE SEQUENCE</scope>
    <source>
        <strain evidence="1">JC732</strain>
    </source>
</reference>
<keyword evidence="2" id="KW-1185">Reference proteome</keyword>
<dbReference type="Proteomes" id="UP001139103">
    <property type="component" value="Unassembled WGS sequence"/>
</dbReference>
<proteinExistence type="predicted"/>
<comment type="caution">
    <text evidence="1">The sequence shown here is derived from an EMBL/GenBank/DDBJ whole genome shotgun (WGS) entry which is preliminary data.</text>
</comment>
<dbReference type="EMBL" id="JAJKFT010000004">
    <property type="protein sequence ID" value="MCC9627522.1"/>
    <property type="molecule type" value="Genomic_DNA"/>
</dbReference>
<name>A0A9X1SF99_9BACT</name>
<organism evidence="1 2">
    <name type="scientific">Blastopirellula sediminis</name>
    <dbReference type="NCBI Taxonomy" id="2894196"/>
    <lineage>
        <taxon>Bacteria</taxon>
        <taxon>Pseudomonadati</taxon>
        <taxon>Planctomycetota</taxon>
        <taxon>Planctomycetia</taxon>
        <taxon>Pirellulales</taxon>
        <taxon>Pirellulaceae</taxon>
        <taxon>Blastopirellula</taxon>
    </lineage>
</organism>